<evidence type="ECO:0000256" key="1">
    <source>
        <dbReference type="SAM" id="SignalP"/>
    </source>
</evidence>
<sequence>MKRRTLGMLGVAGAAVAAGALAAATCPRGLRRRCLHWGASAEEVARAIPGEEMMDGADLVSTRAITINAAPERIWPWLVQMGSGRGGAYSYDWIENLFGLDMHSADEILPRFQQLSLGDELPLGERAPAMRVAVLRPNEVLGLRSTDGNWLWLFALYPVGAGTRLVSRNVITLPPMGRAGRLAWRWVMEPGSLVMERKMLLGIKARAERAPVAPQLVAT</sequence>
<organism evidence="2 3">
    <name type="scientific">Luedemannella helvata</name>
    <dbReference type="NCBI Taxonomy" id="349315"/>
    <lineage>
        <taxon>Bacteria</taxon>
        <taxon>Bacillati</taxon>
        <taxon>Actinomycetota</taxon>
        <taxon>Actinomycetes</taxon>
        <taxon>Micromonosporales</taxon>
        <taxon>Micromonosporaceae</taxon>
        <taxon>Luedemannella</taxon>
    </lineage>
</organism>
<keyword evidence="1" id="KW-0732">Signal</keyword>
<feature type="chain" id="PRO_5045507956" description="SRPBCC family protein" evidence="1">
    <location>
        <begin position="23"/>
        <end position="219"/>
    </location>
</feature>
<evidence type="ECO:0008006" key="4">
    <source>
        <dbReference type="Google" id="ProtNLM"/>
    </source>
</evidence>
<evidence type="ECO:0000313" key="2">
    <source>
        <dbReference type="EMBL" id="GAA1737320.1"/>
    </source>
</evidence>
<evidence type="ECO:0000313" key="3">
    <source>
        <dbReference type="Proteomes" id="UP001500655"/>
    </source>
</evidence>
<feature type="signal peptide" evidence="1">
    <location>
        <begin position="1"/>
        <end position="22"/>
    </location>
</feature>
<dbReference type="RefSeq" id="WP_344076286.1">
    <property type="nucleotide sequence ID" value="NZ_BAAALS010000002.1"/>
</dbReference>
<dbReference type="Proteomes" id="UP001500655">
    <property type="component" value="Unassembled WGS sequence"/>
</dbReference>
<protein>
    <recommendedName>
        <fullName evidence="4">SRPBCC family protein</fullName>
    </recommendedName>
</protein>
<keyword evidence="3" id="KW-1185">Reference proteome</keyword>
<gene>
    <name evidence="2" type="ORF">GCM10009681_04930</name>
</gene>
<dbReference type="SUPFAM" id="SSF55961">
    <property type="entry name" value="Bet v1-like"/>
    <property type="match status" value="1"/>
</dbReference>
<comment type="caution">
    <text evidence="2">The sequence shown here is derived from an EMBL/GenBank/DDBJ whole genome shotgun (WGS) entry which is preliminary data.</text>
</comment>
<proteinExistence type="predicted"/>
<accession>A0ABN2JSB6</accession>
<name>A0ABN2JSB6_9ACTN</name>
<dbReference type="EMBL" id="BAAALS010000002">
    <property type="protein sequence ID" value="GAA1737320.1"/>
    <property type="molecule type" value="Genomic_DNA"/>
</dbReference>
<reference evidence="2 3" key="1">
    <citation type="journal article" date="2019" name="Int. J. Syst. Evol. Microbiol.">
        <title>The Global Catalogue of Microorganisms (GCM) 10K type strain sequencing project: providing services to taxonomists for standard genome sequencing and annotation.</title>
        <authorList>
            <consortium name="The Broad Institute Genomics Platform"/>
            <consortium name="The Broad Institute Genome Sequencing Center for Infectious Disease"/>
            <person name="Wu L."/>
            <person name="Ma J."/>
        </authorList>
    </citation>
    <scope>NUCLEOTIDE SEQUENCE [LARGE SCALE GENOMIC DNA]</scope>
    <source>
        <strain evidence="2 3">JCM 13249</strain>
    </source>
</reference>